<dbReference type="AlphaFoldDB" id="A0A1B6IA73"/>
<feature type="compositionally biased region" description="Basic and acidic residues" evidence="1">
    <location>
        <begin position="49"/>
        <end position="61"/>
    </location>
</feature>
<feature type="region of interest" description="Disordered" evidence="1">
    <location>
        <begin position="1"/>
        <end position="115"/>
    </location>
</feature>
<proteinExistence type="predicted"/>
<name>A0A1B6IA73_9HEMI</name>
<gene>
    <name evidence="2" type="ORF">g.1889</name>
</gene>
<organism evidence="2">
    <name type="scientific">Homalodisca liturata</name>
    <dbReference type="NCBI Taxonomy" id="320908"/>
    <lineage>
        <taxon>Eukaryota</taxon>
        <taxon>Metazoa</taxon>
        <taxon>Ecdysozoa</taxon>
        <taxon>Arthropoda</taxon>
        <taxon>Hexapoda</taxon>
        <taxon>Insecta</taxon>
        <taxon>Pterygota</taxon>
        <taxon>Neoptera</taxon>
        <taxon>Paraneoptera</taxon>
        <taxon>Hemiptera</taxon>
        <taxon>Auchenorrhyncha</taxon>
        <taxon>Membracoidea</taxon>
        <taxon>Cicadellidae</taxon>
        <taxon>Cicadellinae</taxon>
        <taxon>Proconiini</taxon>
        <taxon>Homalodisca</taxon>
    </lineage>
</organism>
<evidence type="ECO:0000313" key="2">
    <source>
        <dbReference type="EMBL" id="JAS83844.1"/>
    </source>
</evidence>
<reference evidence="2" key="1">
    <citation type="submission" date="2015-11" db="EMBL/GenBank/DDBJ databases">
        <title>De novo transcriptome assembly of four potential Pierce s Disease insect vectors from Arizona vineyards.</title>
        <authorList>
            <person name="Tassone E.E."/>
        </authorList>
    </citation>
    <scope>NUCLEOTIDE SEQUENCE</scope>
</reference>
<dbReference type="EMBL" id="GECU01023862">
    <property type="protein sequence ID" value="JAS83844.1"/>
    <property type="molecule type" value="Transcribed_RNA"/>
</dbReference>
<sequence>MVNQTGVAGVDHLASTRSFVTSEARDRGELTEYSNQDWRTPEELNEPTAVREDEDRKEFEKNLLLQHSRRTSIGRSPPGKDRTHSLDRQDFSTPSSRKKRKVEESPRDSRAVTRHRKLTLLRKETYFGTEWSRGLAICKS</sequence>
<protein>
    <submittedName>
        <fullName evidence="2">Uncharacterized protein</fullName>
    </submittedName>
</protein>
<accession>A0A1B6IA73</accession>
<feature type="compositionally biased region" description="Basic and acidic residues" evidence="1">
    <location>
        <begin position="101"/>
        <end position="111"/>
    </location>
</feature>
<feature type="compositionally biased region" description="Basic and acidic residues" evidence="1">
    <location>
        <begin position="78"/>
        <end position="90"/>
    </location>
</feature>
<evidence type="ECO:0000256" key="1">
    <source>
        <dbReference type="SAM" id="MobiDB-lite"/>
    </source>
</evidence>